<proteinExistence type="predicted"/>
<reference evidence="1 2" key="2">
    <citation type="journal article" date="2022" name="Mol. Ecol. Resour.">
        <title>The genomes of chicory, endive, great burdock and yacon provide insights into Asteraceae paleo-polyploidization history and plant inulin production.</title>
        <authorList>
            <person name="Fan W."/>
            <person name="Wang S."/>
            <person name="Wang H."/>
            <person name="Wang A."/>
            <person name="Jiang F."/>
            <person name="Liu H."/>
            <person name="Zhao H."/>
            <person name="Xu D."/>
            <person name="Zhang Y."/>
        </authorList>
    </citation>
    <scope>NUCLEOTIDE SEQUENCE [LARGE SCALE GENOMIC DNA]</scope>
    <source>
        <strain evidence="2">cv. Yunnan</strain>
        <tissue evidence="1">Leaves</tissue>
    </source>
</reference>
<organism evidence="1 2">
    <name type="scientific">Smallanthus sonchifolius</name>
    <dbReference type="NCBI Taxonomy" id="185202"/>
    <lineage>
        <taxon>Eukaryota</taxon>
        <taxon>Viridiplantae</taxon>
        <taxon>Streptophyta</taxon>
        <taxon>Embryophyta</taxon>
        <taxon>Tracheophyta</taxon>
        <taxon>Spermatophyta</taxon>
        <taxon>Magnoliopsida</taxon>
        <taxon>eudicotyledons</taxon>
        <taxon>Gunneridae</taxon>
        <taxon>Pentapetalae</taxon>
        <taxon>asterids</taxon>
        <taxon>campanulids</taxon>
        <taxon>Asterales</taxon>
        <taxon>Asteraceae</taxon>
        <taxon>Asteroideae</taxon>
        <taxon>Heliantheae alliance</taxon>
        <taxon>Millerieae</taxon>
        <taxon>Smallanthus</taxon>
    </lineage>
</organism>
<keyword evidence="2" id="KW-1185">Reference proteome</keyword>
<evidence type="ECO:0000313" key="1">
    <source>
        <dbReference type="EMBL" id="KAI3730334.1"/>
    </source>
</evidence>
<gene>
    <name evidence="1" type="ORF">L1987_61504</name>
</gene>
<accession>A0ACB9C7T7</accession>
<dbReference type="Proteomes" id="UP001056120">
    <property type="component" value="Linkage Group LG21"/>
</dbReference>
<name>A0ACB9C7T7_9ASTR</name>
<comment type="caution">
    <text evidence="1">The sequence shown here is derived from an EMBL/GenBank/DDBJ whole genome shotgun (WGS) entry which is preliminary data.</text>
</comment>
<sequence length="389" mass="42558">MEPVAVVVDKLKGYAKSTQHFTNGVLDNFGFSTRRHPVEILKRLQREAFADIMKLRDRQDKVERLLSFKSSKSSLFDETSTRVTGEIEALGLLLMIDRIDEDNREAIGRTGIKTGISSRFTFETTVREKDSVTAEFVAKGQLDGPLSLAKVIYAANVNDWCSVVAVPLGAKCSDVGLSSYSFTGPPLLNQHIGSGVSLTVKKSNCIASLAQFVTQLESAAATTHWLSTFAQVTCQLSWSTRVSLLGLNRIPKISSPNVSLGPIAVPIGLFRHHKEPMEAGDGSFGSTAIVLESDLDSSTKVGGWVEMSNLDSRYLQWGASVSDLPEDDIGWGLRVGGSVIGTNVWDHYNIEAFSKVKIGEKFLLHPSLMYVKDGSTRFPALTMKSTWSF</sequence>
<dbReference type="EMBL" id="CM042038">
    <property type="protein sequence ID" value="KAI3730334.1"/>
    <property type="molecule type" value="Genomic_DNA"/>
</dbReference>
<evidence type="ECO:0000313" key="2">
    <source>
        <dbReference type="Proteomes" id="UP001056120"/>
    </source>
</evidence>
<reference evidence="2" key="1">
    <citation type="journal article" date="2022" name="Mol. Ecol. Resour.">
        <title>The genomes of chicory, endive, great burdock and yacon provide insights into Asteraceae palaeo-polyploidization history and plant inulin production.</title>
        <authorList>
            <person name="Fan W."/>
            <person name="Wang S."/>
            <person name="Wang H."/>
            <person name="Wang A."/>
            <person name="Jiang F."/>
            <person name="Liu H."/>
            <person name="Zhao H."/>
            <person name="Xu D."/>
            <person name="Zhang Y."/>
        </authorList>
    </citation>
    <scope>NUCLEOTIDE SEQUENCE [LARGE SCALE GENOMIC DNA]</scope>
    <source>
        <strain evidence="2">cv. Yunnan</strain>
    </source>
</reference>
<protein>
    <submittedName>
        <fullName evidence="1">Uncharacterized protein</fullName>
    </submittedName>
</protein>